<dbReference type="GO" id="GO:0005507">
    <property type="term" value="F:copper ion binding"/>
    <property type="evidence" value="ECO:0007669"/>
    <property type="project" value="InterPro"/>
</dbReference>
<dbReference type="AlphaFoldDB" id="A0A9W6GGS5"/>
<dbReference type="EMBL" id="BSDY01000002">
    <property type="protein sequence ID" value="GLI54969.1"/>
    <property type="molecule type" value="Genomic_DNA"/>
</dbReference>
<evidence type="ECO:0000313" key="7">
    <source>
        <dbReference type="Proteomes" id="UP001144471"/>
    </source>
</evidence>
<comment type="caution">
    <text evidence="6">The sequence shown here is derived from an EMBL/GenBank/DDBJ whole genome shotgun (WGS) entry which is preliminary data.</text>
</comment>
<keyword evidence="7" id="KW-1185">Reference proteome</keyword>
<dbReference type="PROSITE" id="PS50857">
    <property type="entry name" value="COX2_CUA"/>
    <property type="match status" value="1"/>
</dbReference>
<dbReference type="GO" id="GO:0030313">
    <property type="term" value="C:cell envelope"/>
    <property type="evidence" value="ECO:0007669"/>
    <property type="project" value="UniProtKB-SubCell"/>
</dbReference>
<comment type="subcellular location">
    <subcellularLocation>
        <location evidence="1">Cell envelope</location>
    </subcellularLocation>
</comment>
<reference evidence="6" key="1">
    <citation type="submission" date="2022-12" db="EMBL/GenBank/DDBJ databases">
        <title>Reference genome sequencing for broad-spectrum identification of bacterial and archaeal isolates by mass spectrometry.</title>
        <authorList>
            <person name="Sekiguchi Y."/>
            <person name="Tourlousse D.M."/>
        </authorList>
    </citation>
    <scope>NUCLEOTIDE SEQUENCE</scope>
    <source>
        <strain evidence="6">10succ1</strain>
    </source>
</reference>
<evidence type="ECO:0000259" key="5">
    <source>
        <dbReference type="PROSITE" id="PS50857"/>
    </source>
</evidence>
<dbReference type="GO" id="GO:0004129">
    <property type="term" value="F:cytochrome-c oxidase activity"/>
    <property type="evidence" value="ECO:0007669"/>
    <property type="project" value="InterPro"/>
</dbReference>
<dbReference type="PROSITE" id="PS51257">
    <property type="entry name" value="PROKAR_LIPOPROTEIN"/>
    <property type="match status" value="1"/>
</dbReference>
<evidence type="ECO:0000256" key="4">
    <source>
        <dbReference type="SAM" id="SignalP"/>
    </source>
</evidence>
<evidence type="ECO:0000313" key="6">
    <source>
        <dbReference type="EMBL" id="GLI54969.1"/>
    </source>
</evidence>
<accession>A0A9W6GGS5</accession>
<dbReference type="Proteomes" id="UP001144471">
    <property type="component" value="Unassembled WGS sequence"/>
</dbReference>
<proteinExistence type="predicted"/>
<dbReference type="InterPro" id="IPR028096">
    <property type="entry name" value="EfeO_Cupredoxin"/>
</dbReference>
<dbReference type="PANTHER" id="PTHR42838">
    <property type="entry name" value="CYTOCHROME C OXIDASE SUBUNIT II"/>
    <property type="match status" value="1"/>
</dbReference>
<dbReference type="RefSeq" id="WP_281833188.1">
    <property type="nucleotide sequence ID" value="NZ_BSDY01000002.1"/>
</dbReference>
<feature type="domain" description="Cytochrome oxidase subunit II copper A binding" evidence="5">
    <location>
        <begin position="41"/>
        <end position="132"/>
    </location>
</feature>
<dbReference type="Pfam" id="PF13473">
    <property type="entry name" value="Cupredoxin_1"/>
    <property type="match status" value="1"/>
</dbReference>
<evidence type="ECO:0000256" key="1">
    <source>
        <dbReference type="ARBA" id="ARBA00004196"/>
    </source>
</evidence>
<dbReference type="GO" id="GO:0016020">
    <property type="term" value="C:membrane"/>
    <property type="evidence" value="ECO:0007669"/>
    <property type="project" value="InterPro"/>
</dbReference>
<dbReference type="InterPro" id="IPR002429">
    <property type="entry name" value="CcO_II-like_C"/>
</dbReference>
<gene>
    <name evidence="6" type="ORF">PM10SUCC1_04840</name>
</gene>
<keyword evidence="4" id="KW-0732">Signal</keyword>
<name>A0A9W6GGS5_9FUSO</name>
<dbReference type="InterPro" id="IPR008972">
    <property type="entry name" value="Cupredoxin"/>
</dbReference>
<feature type="signal peptide" evidence="4">
    <location>
        <begin position="1"/>
        <end position="23"/>
    </location>
</feature>
<dbReference type="SUPFAM" id="SSF49503">
    <property type="entry name" value="Cupredoxins"/>
    <property type="match status" value="1"/>
</dbReference>
<dbReference type="PANTHER" id="PTHR42838:SF2">
    <property type="entry name" value="NITROUS-OXIDE REDUCTASE"/>
    <property type="match status" value="1"/>
</dbReference>
<evidence type="ECO:0000256" key="3">
    <source>
        <dbReference type="ARBA" id="ARBA00023008"/>
    </source>
</evidence>
<sequence>MKRYLAIIMAVVFMACTSTTEQATQKIEDFNAYGVSGEVADGIREIDVEAVKYKFNPAIIVVNSGERVKIRLNSADAAHGFAVDEIGFDLKGEKGMVTEKEFTAPEPGVYVIKCSVYCGLGHNNMMGTLVVK</sequence>
<keyword evidence="3" id="KW-0186">Copper</keyword>
<dbReference type="Gene3D" id="2.60.40.420">
    <property type="entry name" value="Cupredoxins - blue copper proteins"/>
    <property type="match status" value="1"/>
</dbReference>
<feature type="chain" id="PRO_5040861367" description="Cytochrome oxidase subunit II copper A binding domain-containing protein" evidence="4">
    <location>
        <begin position="24"/>
        <end position="132"/>
    </location>
</feature>
<keyword evidence="2" id="KW-0479">Metal-binding</keyword>
<organism evidence="6 7">
    <name type="scientific">Propionigenium maris DSM 9537</name>
    <dbReference type="NCBI Taxonomy" id="1123000"/>
    <lineage>
        <taxon>Bacteria</taxon>
        <taxon>Fusobacteriati</taxon>
        <taxon>Fusobacteriota</taxon>
        <taxon>Fusobacteriia</taxon>
        <taxon>Fusobacteriales</taxon>
        <taxon>Fusobacteriaceae</taxon>
        <taxon>Propionigenium</taxon>
    </lineage>
</organism>
<evidence type="ECO:0000256" key="2">
    <source>
        <dbReference type="ARBA" id="ARBA00022723"/>
    </source>
</evidence>
<dbReference type="InterPro" id="IPR051403">
    <property type="entry name" value="NosZ/Cyto_c_oxidase_sub2"/>
</dbReference>
<protein>
    <recommendedName>
        <fullName evidence="5">Cytochrome oxidase subunit II copper A binding domain-containing protein</fullName>
    </recommendedName>
</protein>